<proteinExistence type="predicted"/>
<protein>
    <submittedName>
        <fullName evidence="2">Uncharacterized protein</fullName>
    </submittedName>
</protein>
<organism evidence="2 3">
    <name type="scientific">Plebeiibacterium sediminum</name>
    <dbReference type="NCBI Taxonomy" id="2992112"/>
    <lineage>
        <taxon>Bacteria</taxon>
        <taxon>Pseudomonadati</taxon>
        <taxon>Bacteroidota</taxon>
        <taxon>Bacteroidia</taxon>
        <taxon>Marinilabiliales</taxon>
        <taxon>Marinilabiliaceae</taxon>
        <taxon>Plebeiibacterium</taxon>
    </lineage>
</organism>
<gene>
    <name evidence="2" type="ORF">OM075_15075</name>
</gene>
<feature type="chain" id="PRO_5042254263" evidence="1">
    <location>
        <begin position="22"/>
        <end position="69"/>
    </location>
</feature>
<dbReference type="EMBL" id="JAPDPJ010000036">
    <property type="protein sequence ID" value="MCW3787797.1"/>
    <property type="molecule type" value="Genomic_DNA"/>
</dbReference>
<keyword evidence="1" id="KW-0732">Signal</keyword>
<keyword evidence="3" id="KW-1185">Reference proteome</keyword>
<evidence type="ECO:0000313" key="2">
    <source>
        <dbReference type="EMBL" id="MCW3787797.1"/>
    </source>
</evidence>
<dbReference type="AlphaFoldDB" id="A0AAE3M6E4"/>
<reference evidence="2" key="1">
    <citation type="submission" date="2022-10" db="EMBL/GenBank/DDBJ databases">
        <authorList>
            <person name="Yu W.X."/>
        </authorList>
    </citation>
    <scope>NUCLEOTIDE SEQUENCE</scope>
    <source>
        <strain evidence="2">AAT</strain>
    </source>
</reference>
<dbReference type="Proteomes" id="UP001209229">
    <property type="component" value="Unassembled WGS sequence"/>
</dbReference>
<name>A0AAE3M6E4_9BACT</name>
<evidence type="ECO:0000313" key="3">
    <source>
        <dbReference type="Proteomes" id="UP001209229"/>
    </source>
</evidence>
<dbReference type="RefSeq" id="WP_301191361.1">
    <property type="nucleotide sequence ID" value="NZ_JAPDPJ010000036.1"/>
</dbReference>
<feature type="signal peptide" evidence="1">
    <location>
        <begin position="1"/>
        <end position="21"/>
    </location>
</feature>
<evidence type="ECO:0000256" key="1">
    <source>
        <dbReference type="SAM" id="SignalP"/>
    </source>
</evidence>
<comment type="caution">
    <text evidence="2">The sequence shown here is derived from an EMBL/GenBank/DDBJ whole genome shotgun (WGS) entry which is preliminary data.</text>
</comment>
<sequence length="69" mass="7721">MPKVFFLLSLLLGFSALNIYGQVDQEFWFVAPDISSTNGEEPVFLRITAYDSDANVQILLPAENDRILG</sequence>
<accession>A0AAE3M6E4</accession>